<dbReference type="PANTHER" id="PTHR48111">
    <property type="entry name" value="REGULATOR OF RPOS"/>
    <property type="match status" value="1"/>
</dbReference>
<feature type="modified residue" description="4-aspartylphosphate" evidence="4">
    <location>
        <position position="77"/>
    </location>
</feature>
<gene>
    <name evidence="8" type="ORF">IPP58_07725</name>
</gene>
<evidence type="ECO:0000259" key="7">
    <source>
        <dbReference type="PROSITE" id="PS51755"/>
    </source>
</evidence>
<dbReference type="Pfam" id="PF00072">
    <property type="entry name" value="Response_reg"/>
    <property type="match status" value="1"/>
</dbReference>
<dbReference type="GO" id="GO:0006355">
    <property type="term" value="P:regulation of DNA-templated transcription"/>
    <property type="evidence" value="ECO:0007669"/>
    <property type="project" value="InterPro"/>
</dbReference>
<proteinExistence type="predicted"/>
<evidence type="ECO:0000256" key="5">
    <source>
        <dbReference type="PROSITE-ProRule" id="PRU01091"/>
    </source>
</evidence>
<dbReference type="Gene3D" id="1.10.10.10">
    <property type="entry name" value="Winged helix-like DNA-binding domain superfamily/Winged helix DNA-binding domain"/>
    <property type="match status" value="1"/>
</dbReference>
<dbReference type="SMART" id="SM00448">
    <property type="entry name" value="REC"/>
    <property type="match status" value="1"/>
</dbReference>
<dbReference type="Pfam" id="PF00486">
    <property type="entry name" value="Trans_reg_C"/>
    <property type="match status" value="1"/>
</dbReference>
<dbReference type="Gene3D" id="6.10.250.690">
    <property type="match status" value="1"/>
</dbReference>
<evidence type="ECO:0000256" key="2">
    <source>
        <dbReference type="ARBA" id="ARBA00023012"/>
    </source>
</evidence>
<evidence type="ECO:0000256" key="3">
    <source>
        <dbReference type="ARBA" id="ARBA00023125"/>
    </source>
</evidence>
<dbReference type="PANTHER" id="PTHR48111:SF40">
    <property type="entry name" value="PHOSPHATE REGULON TRANSCRIPTIONAL REGULATORY PROTEIN PHOB"/>
    <property type="match status" value="1"/>
</dbReference>
<sequence length="250" mass="27419">MPGSFPGRSAEPQALTSADPMLERDLLVLVVEDEPLARLSIRTALTREGFSVLEAESGEESLVHFDRVPSPDVVILDIGLPGLDGFQVCQRIRSKREDTAILMLTARADPSDKITGLTLGADDYIVKPFNPGELVARIRAVLRRSAQRTPSLEPLDFGELHLDVQTQKAFKGGVDVNLSPREFALLAALIRHSGQVMSRDQLGREVWGETRNGSARALDVFVCKLRDKIEDDPSNPTCIRTVRGMGYVCG</sequence>
<feature type="domain" description="Response regulatory" evidence="6">
    <location>
        <begin position="27"/>
        <end position="142"/>
    </location>
</feature>
<dbReference type="InterPro" id="IPR036388">
    <property type="entry name" value="WH-like_DNA-bd_sf"/>
</dbReference>
<evidence type="ECO:0000259" key="6">
    <source>
        <dbReference type="PROSITE" id="PS50110"/>
    </source>
</evidence>
<evidence type="ECO:0000313" key="8">
    <source>
        <dbReference type="EMBL" id="MBK9796373.1"/>
    </source>
</evidence>
<accession>A0A9D7SGD2</accession>
<dbReference type="InterPro" id="IPR001789">
    <property type="entry name" value="Sig_transdc_resp-reg_receiver"/>
</dbReference>
<dbReference type="CDD" id="cd00383">
    <property type="entry name" value="trans_reg_C"/>
    <property type="match status" value="1"/>
</dbReference>
<comment type="caution">
    <text evidence="8">The sequence shown here is derived from an EMBL/GenBank/DDBJ whole genome shotgun (WGS) entry which is preliminary data.</text>
</comment>
<dbReference type="GO" id="GO:0005829">
    <property type="term" value="C:cytosol"/>
    <property type="evidence" value="ECO:0007669"/>
    <property type="project" value="TreeGrafter"/>
</dbReference>
<evidence type="ECO:0000256" key="4">
    <source>
        <dbReference type="PROSITE-ProRule" id="PRU00169"/>
    </source>
</evidence>
<evidence type="ECO:0000313" key="9">
    <source>
        <dbReference type="Proteomes" id="UP000886657"/>
    </source>
</evidence>
<reference evidence="8" key="1">
    <citation type="submission" date="2020-10" db="EMBL/GenBank/DDBJ databases">
        <title>Connecting structure to function with the recovery of over 1000 high-quality activated sludge metagenome-assembled genomes encoding full-length rRNA genes using long-read sequencing.</title>
        <authorList>
            <person name="Singleton C.M."/>
            <person name="Petriglieri F."/>
            <person name="Kristensen J.M."/>
            <person name="Kirkegaard R.H."/>
            <person name="Michaelsen T.Y."/>
            <person name="Andersen M.H."/>
            <person name="Karst S.M."/>
            <person name="Dueholm M.S."/>
            <person name="Nielsen P.H."/>
            <person name="Albertsen M."/>
        </authorList>
    </citation>
    <scope>NUCLEOTIDE SEQUENCE</scope>
    <source>
        <strain evidence="8">Skiv_18-Q3-R9-52_MAXAC.067</strain>
    </source>
</reference>
<keyword evidence="3 5" id="KW-0238">DNA-binding</keyword>
<dbReference type="GO" id="GO:0000156">
    <property type="term" value="F:phosphorelay response regulator activity"/>
    <property type="evidence" value="ECO:0007669"/>
    <property type="project" value="TreeGrafter"/>
</dbReference>
<dbReference type="GO" id="GO:0000976">
    <property type="term" value="F:transcription cis-regulatory region binding"/>
    <property type="evidence" value="ECO:0007669"/>
    <property type="project" value="TreeGrafter"/>
</dbReference>
<dbReference type="InterPro" id="IPR039420">
    <property type="entry name" value="WalR-like"/>
</dbReference>
<feature type="domain" description="OmpR/PhoB-type" evidence="7">
    <location>
        <begin position="152"/>
        <end position="250"/>
    </location>
</feature>
<dbReference type="Proteomes" id="UP000886657">
    <property type="component" value="Unassembled WGS sequence"/>
</dbReference>
<keyword evidence="2" id="KW-0902">Two-component regulatory system</keyword>
<dbReference type="InterPro" id="IPR011006">
    <property type="entry name" value="CheY-like_superfamily"/>
</dbReference>
<dbReference type="GO" id="GO:0032993">
    <property type="term" value="C:protein-DNA complex"/>
    <property type="evidence" value="ECO:0007669"/>
    <property type="project" value="TreeGrafter"/>
</dbReference>
<protein>
    <submittedName>
        <fullName evidence="8">Response regulator transcription factor</fullName>
    </submittedName>
</protein>
<dbReference type="CDD" id="cd17574">
    <property type="entry name" value="REC_OmpR"/>
    <property type="match status" value="1"/>
</dbReference>
<keyword evidence="1 4" id="KW-0597">Phosphoprotein</keyword>
<dbReference type="PROSITE" id="PS50110">
    <property type="entry name" value="RESPONSE_REGULATORY"/>
    <property type="match status" value="1"/>
</dbReference>
<dbReference type="InterPro" id="IPR001867">
    <property type="entry name" value="OmpR/PhoB-type_DNA-bd"/>
</dbReference>
<dbReference type="Gene3D" id="3.40.50.2300">
    <property type="match status" value="1"/>
</dbReference>
<dbReference type="SMART" id="SM00862">
    <property type="entry name" value="Trans_reg_C"/>
    <property type="match status" value="1"/>
</dbReference>
<evidence type="ECO:0000256" key="1">
    <source>
        <dbReference type="ARBA" id="ARBA00022553"/>
    </source>
</evidence>
<dbReference type="SUPFAM" id="SSF52172">
    <property type="entry name" value="CheY-like"/>
    <property type="match status" value="1"/>
</dbReference>
<name>A0A9D7SGD2_9BACT</name>
<organism evidence="8 9">
    <name type="scientific">Candidatus Geothrix skivensis</name>
    <dbReference type="NCBI Taxonomy" id="2954439"/>
    <lineage>
        <taxon>Bacteria</taxon>
        <taxon>Pseudomonadati</taxon>
        <taxon>Acidobacteriota</taxon>
        <taxon>Holophagae</taxon>
        <taxon>Holophagales</taxon>
        <taxon>Holophagaceae</taxon>
        <taxon>Geothrix</taxon>
    </lineage>
</organism>
<dbReference type="AlphaFoldDB" id="A0A9D7SGD2"/>
<dbReference type="PROSITE" id="PS51755">
    <property type="entry name" value="OMPR_PHOB"/>
    <property type="match status" value="1"/>
</dbReference>
<dbReference type="EMBL" id="JADKIO010000006">
    <property type="protein sequence ID" value="MBK9796373.1"/>
    <property type="molecule type" value="Genomic_DNA"/>
</dbReference>
<feature type="DNA-binding region" description="OmpR/PhoB-type" evidence="5">
    <location>
        <begin position="152"/>
        <end position="250"/>
    </location>
</feature>